<feature type="compositionally biased region" description="Basic and acidic residues" evidence="1">
    <location>
        <begin position="221"/>
        <end position="235"/>
    </location>
</feature>
<accession>C5LBT1</accession>
<dbReference type="OrthoDB" id="10528120at2759"/>
<proteinExistence type="predicted"/>
<evidence type="ECO:0000313" key="3">
    <source>
        <dbReference type="Proteomes" id="UP000007800"/>
    </source>
</evidence>
<dbReference type="Proteomes" id="UP000007800">
    <property type="component" value="Unassembled WGS sequence"/>
</dbReference>
<evidence type="ECO:0000256" key="1">
    <source>
        <dbReference type="SAM" id="MobiDB-lite"/>
    </source>
</evidence>
<dbReference type="InParanoid" id="C5LBT1"/>
<dbReference type="RefSeq" id="XP_002774086.1">
    <property type="nucleotide sequence ID" value="XM_002774040.1"/>
</dbReference>
<dbReference type="OMA" id="FKEYVIR"/>
<dbReference type="GeneID" id="9064631"/>
<protein>
    <submittedName>
        <fullName evidence="2">Uncharacterized protein</fullName>
    </submittedName>
</protein>
<gene>
    <name evidence="2" type="ORF">Pmar_PMAR011958</name>
</gene>
<feature type="region of interest" description="Disordered" evidence="1">
    <location>
        <begin position="221"/>
        <end position="279"/>
    </location>
</feature>
<keyword evidence="3" id="KW-1185">Reference proteome</keyword>
<dbReference type="AlphaFoldDB" id="C5LBT1"/>
<organism evidence="3">
    <name type="scientific">Perkinsus marinus (strain ATCC 50983 / TXsc)</name>
    <dbReference type="NCBI Taxonomy" id="423536"/>
    <lineage>
        <taxon>Eukaryota</taxon>
        <taxon>Sar</taxon>
        <taxon>Alveolata</taxon>
        <taxon>Perkinsozoa</taxon>
        <taxon>Perkinsea</taxon>
        <taxon>Perkinsida</taxon>
        <taxon>Perkinsidae</taxon>
        <taxon>Perkinsus</taxon>
    </lineage>
</organism>
<dbReference type="EMBL" id="GG680918">
    <property type="protein sequence ID" value="EER05902.1"/>
    <property type="molecule type" value="Genomic_DNA"/>
</dbReference>
<feature type="compositionally biased region" description="Polar residues" evidence="1">
    <location>
        <begin position="267"/>
        <end position="279"/>
    </location>
</feature>
<evidence type="ECO:0000313" key="2">
    <source>
        <dbReference type="EMBL" id="EER05902.1"/>
    </source>
</evidence>
<reference evidence="2 3" key="1">
    <citation type="submission" date="2008-07" db="EMBL/GenBank/DDBJ databases">
        <authorList>
            <person name="El-Sayed N."/>
            <person name="Caler E."/>
            <person name="Inman J."/>
            <person name="Amedeo P."/>
            <person name="Hass B."/>
            <person name="Wortman J."/>
        </authorList>
    </citation>
    <scope>NUCLEOTIDE SEQUENCE [LARGE SCALE GENOMIC DNA]</scope>
    <source>
        <strain evidence="3">ATCC 50983 / TXsc</strain>
    </source>
</reference>
<sequence length="279" mass="30760">MEGESSAVPNYTVVVESRPAMCGAEVLRAVLRDFLSVPRYYDREIFKEYVIRRRRSKKEWYAPSLVRICPSLPVRGTEFVFVEEVTKDMVLTLASDDGCLWKYSIEISGEELCVIKLEVVMFSISEEEENNNTVDPTPLQRHVDRLSSIATKVSFLCSAALGGVQDVLAFLGTREFTQICGVVANGFAMMDQALKNSPSYRVVLAGEPSVQMYFKCESDVADGDKSKEEGEKEAVELEGPPSSCELQEETTTSGDGCCDGIIKSASVGDTSPVTEDSHE</sequence>
<name>C5LBT1_PERM5</name>